<evidence type="ECO:0000313" key="2">
    <source>
        <dbReference type="Proteomes" id="UP000054485"/>
    </source>
</evidence>
<dbReference type="Proteomes" id="UP000054485">
    <property type="component" value="Unassembled WGS sequence"/>
</dbReference>
<reference evidence="1 2" key="1">
    <citation type="submission" date="2014-04" db="EMBL/GenBank/DDBJ databases">
        <authorList>
            <consortium name="DOE Joint Genome Institute"/>
            <person name="Kuo A."/>
            <person name="Ruytinx J."/>
            <person name="Rineau F."/>
            <person name="Colpaert J."/>
            <person name="Kohler A."/>
            <person name="Nagy L.G."/>
            <person name="Floudas D."/>
            <person name="Copeland A."/>
            <person name="Barry K.W."/>
            <person name="Cichocki N."/>
            <person name="Veneault-Fourrey C."/>
            <person name="LaButti K."/>
            <person name="Lindquist E.A."/>
            <person name="Lipzen A."/>
            <person name="Lundell T."/>
            <person name="Morin E."/>
            <person name="Murat C."/>
            <person name="Sun H."/>
            <person name="Tunlid A."/>
            <person name="Henrissat B."/>
            <person name="Grigoriev I.V."/>
            <person name="Hibbett D.S."/>
            <person name="Martin F."/>
            <person name="Nordberg H.P."/>
            <person name="Cantor M.N."/>
            <person name="Hua S.X."/>
        </authorList>
    </citation>
    <scope>NUCLEOTIDE SEQUENCE [LARGE SCALE GENOMIC DNA]</scope>
    <source>
        <strain evidence="1 2">UH-Slu-Lm8-n1</strain>
    </source>
</reference>
<protein>
    <submittedName>
        <fullName evidence="1">Uncharacterized protein</fullName>
    </submittedName>
</protein>
<accession>A0A0C9ZLU7</accession>
<dbReference type="InParanoid" id="A0A0C9ZLU7"/>
<sequence>MIIEDGGAIAATTKPLLEMVMIGTIEAVSELLRREHLEDNLDARMAWAEGTLQQHSELRGITRHACQTRSFSHFTDLDIFQKPQAQASDPRARQRLLCCDIYSYISRQSYPR</sequence>
<organism evidence="1 2">
    <name type="scientific">Suillus luteus UH-Slu-Lm8-n1</name>
    <dbReference type="NCBI Taxonomy" id="930992"/>
    <lineage>
        <taxon>Eukaryota</taxon>
        <taxon>Fungi</taxon>
        <taxon>Dikarya</taxon>
        <taxon>Basidiomycota</taxon>
        <taxon>Agaricomycotina</taxon>
        <taxon>Agaricomycetes</taxon>
        <taxon>Agaricomycetidae</taxon>
        <taxon>Boletales</taxon>
        <taxon>Suillineae</taxon>
        <taxon>Suillaceae</taxon>
        <taxon>Suillus</taxon>
    </lineage>
</organism>
<dbReference type="EMBL" id="KN835390">
    <property type="protein sequence ID" value="KIK38490.1"/>
    <property type="molecule type" value="Genomic_DNA"/>
</dbReference>
<name>A0A0C9ZLU7_9AGAM</name>
<keyword evidence="2" id="KW-1185">Reference proteome</keyword>
<dbReference type="AlphaFoldDB" id="A0A0C9ZLU7"/>
<gene>
    <name evidence="1" type="ORF">CY34DRAFT_389369</name>
</gene>
<dbReference type="OrthoDB" id="2688488at2759"/>
<proteinExistence type="predicted"/>
<reference evidence="2" key="2">
    <citation type="submission" date="2015-01" db="EMBL/GenBank/DDBJ databases">
        <title>Evolutionary Origins and Diversification of the Mycorrhizal Mutualists.</title>
        <authorList>
            <consortium name="DOE Joint Genome Institute"/>
            <consortium name="Mycorrhizal Genomics Consortium"/>
            <person name="Kohler A."/>
            <person name="Kuo A."/>
            <person name="Nagy L.G."/>
            <person name="Floudas D."/>
            <person name="Copeland A."/>
            <person name="Barry K.W."/>
            <person name="Cichocki N."/>
            <person name="Veneault-Fourrey C."/>
            <person name="LaButti K."/>
            <person name="Lindquist E.A."/>
            <person name="Lipzen A."/>
            <person name="Lundell T."/>
            <person name="Morin E."/>
            <person name="Murat C."/>
            <person name="Riley R."/>
            <person name="Ohm R."/>
            <person name="Sun H."/>
            <person name="Tunlid A."/>
            <person name="Henrissat B."/>
            <person name="Grigoriev I.V."/>
            <person name="Hibbett D.S."/>
            <person name="Martin F."/>
        </authorList>
    </citation>
    <scope>NUCLEOTIDE SEQUENCE [LARGE SCALE GENOMIC DNA]</scope>
    <source>
        <strain evidence="2">UH-Slu-Lm8-n1</strain>
    </source>
</reference>
<evidence type="ECO:0000313" key="1">
    <source>
        <dbReference type="EMBL" id="KIK38490.1"/>
    </source>
</evidence>
<dbReference type="HOGENOM" id="CLU_2147518_0_0_1"/>